<gene>
    <name evidence="1" type="ordered locus">Niako_5135</name>
</gene>
<dbReference type="KEGG" id="nko:Niako_5135"/>
<evidence type="ECO:0000313" key="1">
    <source>
        <dbReference type="EMBL" id="AEW01374.1"/>
    </source>
</evidence>
<sequence>MCFFVKRAAKIGVFDLLPNNFRSYFQRFIETPTPQGFQLNIFLQAFLHLLIRTQNCFITCITNTPLLCSTDFNILRV</sequence>
<accession>G8TB27</accession>
<dbReference type="AlphaFoldDB" id="G8TB27"/>
<dbReference type="EMBL" id="CP003178">
    <property type="protein sequence ID" value="AEW01374.1"/>
    <property type="molecule type" value="Genomic_DNA"/>
</dbReference>
<reference evidence="1 2" key="1">
    <citation type="submission" date="2011-12" db="EMBL/GenBank/DDBJ databases">
        <title>The complete genome of Niastella koreensis GR20-10.</title>
        <authorList>
            <consortium name="US DOE Joint Genome Institute (JGI-PGF)"/>
            <person name="Lucas S."/>
            <person name="Han J."/>
            <person name="Lapidus A."/>
            <person name="Bruce D."/>
            <person name="Goodwin L."/>
            <person name="Pitluck S."/>
            <person name="Peters L."/>
            <person name="Kyrpides N."/>
            <person name="Mavromatis K."/>
            <person name="Ivanova N."/>
            <person name="Mikhailova N."/>
            <person name="Davenport K."/>
            <person name="Saunders E."/>
            <person name="Detter J.C."/>
            <person name="Tapia R."/>
            <person name="Han C."/>
            <person name="Land M."/>
            <person name="Hauser L."/>
            <person name="Markowitz V."/>
            <person name="Cheng J.-F."/>
            <person name="Hugenholtz P."/>
            <person name="Woyke T."/>
            <person name="Wu D."/>
            <person name="Tindall B."/>
            <person name="Pomrenke H."/>
            <person name="Brambilla E."/>
            <person name="Klenk H.-P."/>
            <person name="Eisen J.A."/>
        </authorList>
    </citation>
    <scope>NUCLEOTIDE SEQUENCE [LARGE SCALE GENOMIC DNA]</scope>
    <source>
        <strain evidence="2">DSM 17620 / KACC 11465 / NBRC 106392 / GR20-10</strain>
    </source>
</reference>
<evidence type="ECO:0000313" key="2">
    <source>
        <dbReference type="Proteomes" id="UP000005438"/>
    </source>
</evidence>
<organism evidence="1 2">
    <name type="scientific">Niastella koreensis (strain DSM 17620 / KACC 11465 / NBRC 106392 / GR20-10)</name>
    <dbReference type="NCBI Taxonomy" id="700598"/>
    <lineage>
        <taxon>Bacteria</taxon>
        <taxon>Pseudomonadati</taxon>
        <taxon>Bacteroidota</taxon>
        <taxon>Chitinophagia</taxon>
        <taxon>Chitinophagales</taxon>
        <taxon>Chitinophagaceae</taxon>
        <taxon>Niastella</taxon>
    </lineage>
</organism>
<dbReference type="Proteomes" id="UP000005438">
    <property type="component" value="Chromosome"/>
</dbReference>
<name>G8TB27_NIAKG</name>
<protein>
    <submittedName>
        <fullName evidence="1">Uncharacterized protein</fullName>
    </submittedName>
</protein>
<proteinExistence type="predicted"/>
<dbReference type="HOGENOM" id="CLU_2634477_0_0_10"/>